<protein>
    <recommendedName>
        <fullName evidence="3">Secreted protein</fullName>
    </recommendedName>
</protein>
<evidence type="ECO:0000313" key="1">
    <source>
        <dbReference type="EMBL" id="AWK13001.1"/>
    </source>
</evidence>
<name>A0ABM6VFB1_9ACTN</name>
<evidence type="ECO:0008006" key="3">
    <source>
        <dbReference type="Google" id="ProtNLM"/>
    </source>
</evidence>
<evidence type="ECO:0000313" key="2">
    <source>
        <dbReference type="Proteomes" id="UP000245051"/>
    </source>
</evidence>
<proteinExistence type="predicted"/>
<dbReference type="Proteomes" id="UP000245051">
    <property type="component" value="Chromosome"/>
</dbReference>
<gene>
    <name evidence="1" type="ORF">DDQ41_18460</name>
</gene>
<reference evidence="1 2" key="1">
    <citation type="submission" date="2018-05" db="EMBL/GenBank/DDBJ databases">
        <title>Complete genome sequence of the Type Strain of Streptomyces spongiicola HNM0071, the producer of staurosporine.</title>
        <authorList>
            <person name="Zhou S."/>
            <person name="Huang X."/>
        </authorList>
    </citation>
    <scope>NUCLEOTIDE SEQUENCE [LARGE SCALE GENOMIC DNA]</scope>
    <source>
        <strain evidence="1 2">HNM0071</strain>
    </source>
</reference>
<organism evidence="1 2">
    <name type="scientific">Streptomyces spongiicola</name>
    <dbReference type="NCBI Taxonomy" id="1690221"/>
    <lineage>
        <taxon>Bacteria</taxon>
        <taxon>Bacillati</taxon>
        <taxon>Actinomycetota</taxon>
        <taxon>Actinomycetes</taxon>
        <taxon>Kitasatosporales</taxon>
        <taxon>Streptomycetaceae</taxon>
        <taxon>Streptomyces</taxon>
    </lineage>
</organism>
<accession>A0ABM6VFB1</accession>
<dbReference type="EMBL" id="CP029254">
    <property type="protein sequence ID" value="AWK13001.1"/>
    <property type="molecule type" value="Genomic_DNA"/>
</dbReference>
<keyword evidence="2" id="KW-1185">Reference proteome</keyword>
<sequence length="82" mass="8780">MIGSGVLGVFRGCCVTVHIVRLDRGTRLRMTGAPRPRASACQGCIKRPGDVIFPSTHLNTVRARLNASCSLVSLAVQSLRSM</sequence>